<evidence type="ECO:0000256" key="1">
    <source>
        <dbReference type="SAM" id="MobiDB-lite"/>
    </source>
</evidence>
<evidence type="ECO:0008006" key="4">
    <source>
        <dbReference type="Google" id="ProtNLM"/>
    </source>
</evidence>
<proteinExistence type="predicted"/>
<name>A0ABV6M3V1_9ACTN</name>
<dbReference type="InterPro" id="IPR029058">
    <property type="entry name" value="AB_hydrolase_fold"/>
</dbReference>
<evidence type="ECO:0000313" key="3">
    <source>
        <dbReference type="Proteomes" id="UP001589867"/>
    </source>
</evidence>
<reference evidence="2 3" key="1">
    <citation type="submission" date="2024-09" db="EMBL/GenBank/DDBJ databases">
        <authorList>
            <person name="Sun Q."/>
            <person name="Mori K."/>
        </authorList>
    </citation>
    <scope>NUCLEOTIDE SEQUENCE [LARGE SCALE GENOMIC DNA]</scope>
    <source>
        <strain evidence="2 3">TBRC 3947</strain>
    </source>
</reference>
<keyword evidence="3" id="KW-1185">Reference proteome</keyword>
<dbReference type="Proteomes" id="UP001589867">
    <property type="component" value="Unassembled WGS sequence"/>
</dbReference>
<dbReference type="Gene3D" id="3.40.50.1820">
    <property type="entry name" value="alpha/beta hydrolase"/>
    <property type="match status" value="1"/>
</dbReference>
<accession>A0ABV6M3V1</accession>
<sequence>MLAPQHQRVGGPAEADLLTKMLDHFLKTSRSTGNGSAQPPSRTARSCCGTRSRSVPDLFAGGLVTGGFAVNADQAEAIATAEIPLWVTHGVHDHLLNINLARDTRTALTNAYAAAACPAR</sequence>
<feature type="region of interest" description="Disordered" evidence="1">
    <location>
        <begin position="28"/>
        <end position="50"/>
    </location>
</feature>
<comment type="caution">
    <text evidence="2">The sequence shown here is derived from an EMBL/GenBank/DDBJ whole genome shotgun (WGS) entry which is preliminary data.</text>
</comment>
<protein>
    <recommendedName>
        <fullName evidence="4">Phospholipase/carboxylesterase/thioesterase domain-containing protein</fullName>
    </recommendedName>
</protein>
<evidence type="ECO:0000313" key="2">
    <source>
        <dbReference type="EMBL" id="MFC0529341.1"/>
    </source>
</evidence>
<dbReference type="RefSeq" id="WP_377251993.1">
    <property type="nucleotide sequence ID" value="NZ_JBHLUH010000030.1"/>
</dbReference>
<organism evidence="2 3">
    <name type="scientific">Phytohabitans kaempferiae</name>
    <dbReference type="NCBI Taxonomy" id="1620943"/>
    <lineage>
        <taxon>Bacteria</taxon>
        <taxon>Bacillati</taxon>
        <taxon>Actinomycetota</taxon>
        <taxon>Actinomycetes</taxon>
        <taxon>Micromonosporales</taxon>
        <taxon>Micromonosporaceae</taxon>
    </lineage>
</organism>
<gene>
    <name evidence="2" type="ORF">ACFFIA_16940</name>
</gene>
<dbReference type="EMBL" id="JBHLUH010000030">
    <property type="protein sequence ID" value="MFC0529341.1"/>
    <property type="molecule type" value="Genomic_DNA"/>
</dbReference>